<keyword evidence="3 5" id="KW-0274">FAD</keyword>
<dbReference type="Gene3D" id="3.40.50.620">
    <property type="entry name" value="HUPs"/>
    <property type="match status" value="1"/>
</dbReference>
<comment type="similarity">
    <text evidence="7">Belongs to the DNA photolyase family.</text>
</comment>
<evidence type="ECO:0000313" key="10">
    <source>
        <dbReference type="Proteomes" id="UP001244443"/>
    </source>
</evidence>
<dbReference type="PROSITE" id="PS00394">
    <property type="entry name" value="DNA_PHOTOLYASES_1_1"/>
    <property type="match status" value="1"/>
</dbReference>
<dbReference type="PANTHER" id="PTHR11455">
    <property type="entry name" value="CRYPTOCHROME"/>
    <property type="match status" value="1"/>
</dbReference>
<dbReference type="Proteomes" id="UP001244443">
    <property type="component" value="Chromosome"/>
</dbReference>
<gene>
    <name evidence="9" type="ORF">QYS48_23735</name>
</gene>
<feature type="site" description="Electron transfer via tryptophanyl radical" evidence="6">
    <location>
        <position position="287"/>
    </location>
</feature>
<dbReference type="InterPro" id="IPR002081">
    <property type="entry name" value="Cryptochrome/DNA_photolyase_1"/>
</dbReference>
<dbReference type="InterPro" id="IPR018394">
    <property type="entry name" value="DNA_photolyase_1_CS_C"/>
</dbReference>
<protein>
    <submittedName>
        <fullName evidence="9">Deoxyribodipyrimidine photo-lyase</fullName>
        <ecNumber evidence="9">4.1.99.3</ecNumber>
    </submittedName>
</protein>
<evidence type="ECO:0000256" key="5">
    <source>
        <dbReference type="PIRSR" id="PIRSR602081-1"/>
    </source>
</evidence>
<feature type="binding site" evidence="5">
    <location>
        <begin position="256"/>
        <end position="263"/>
    </location>
    <ligand>
        <name>FAD</name>
        <dbReference type="ChEBI" id="CHEBI:57692"/>
    </ligand>
</feature>
<dbReference type="Pfam" id="PF03441">
    <property type="entry name" value="FAD_binding_7"/>
    <property type="match status" value="1"/>
</dbReference>
<dbReference type="InterPro" id="IPR036134">
    <property type="entry name" value="Crypto/Photolyase_FAD-like_sf"/>
</dbReference>
<feature type="site" description="Electron transfer via tryptophanyl radical" evidence="6">
    <location>
        <position position="340"/>
    </location>
</feature>
<evidence type="ECO:0000256" key="1">
    <source>
        <dbReference type="ARBA" id="ARBA00001932"/>
    </source>
</evidence>
<sequence length="433" mass="51096">MNKISIFWFRRDLRLYDNTGLYYALQEDNPVLPLFIFDTEILDDLKDKKDARVTFIHNQISKINDQLKEIGSGIVVKNGKPEDIFKDLIENFDIQSVFTNRDYEPYALERDEKIDNILKHHGIGFYDFKDHVIFEKDEILTGSNEPYKVFTPFKNKWLEKLETGHLHPFEIKLVKNKFHSFFPSVPTLNDIGFERSSIEIPEKKYDRDIINNYDKDRDFPAKNGTSRLGIHLRFGTISIREAVSIAKETNDTWLNELIWRDFYSMILANFPHVVSKAFKEKYDAVPWRNNKEDFQKWCDGKTGYPIVDAGMRELNETGYMHNRVRMITASFLTKHLLIDWRWGEAYFAEKLLDYELASNNGGWQWAAGTGTDAQPYFRIFNPYSQTDKFDKQNNYIKKWIPELNTDQYPKPIVDHKEARQRALDTYKSALDNA</sequence>
<dbReference type="PROSITE" id="PS00691">
    <property type="entry name" value="DNA_PHOTOLYASES_1_2"/>
    <property type="match status" value="1"/>
</dbReference>
<dbReference type="EMBL" id="CP129970">
    <property type="protein sequence ID" value="WMN06425.1"/>
    <property type="molecule type" value="Genomic_DNA"/>
</dbReference>
<dbReference type="SUPFAM" id="SSF48173">
    <property type="entry name" value="Cryptochrome/photolyase FAD-binding domain"/>
    <property type="match status" value="1"/>
</dbReference>
<dbReference type="GO" id="GO:0003904">
    <property type="term" value="F:deoxyribodipyrimidine photo-lyase activity"/>
    <property type="evidence" value="ECO:0007669"/>
    <property type="project" value="UniProtKB-EC"/>
</dbReference>
<accession>A0AA51RCZ7</accession>
<dbReference type="GO" id="GO:0009416">
    <property type="term" value="P:response to light stimulus"/>
    <property type="evidence" value="ECO:0007669"/>
    <property type="project" value="TreeGrafter"/>
</dbReference>
<evidence type="ECO:0000259" key="8">
    <source>
        <dbReference type="PROSITE" id="PS51645"/>
    </source>
</evidence>
<evidence type="ECO:0000256" key="3">
    <source>
        <dbReference type="ARBA" id="ARBA00022827"/>
    </source>
</evidence>
<dbReference type="GO" id="GO:0071949">
    <property type="term" value="F:FAD binding"/>
    <property type="evidence" value="ECO:0007669"/>
    <property type="project" value="TreeGrafter"/>
</dbReference>
<dbReference type="PANTHER" id="PTHR11455:SF9">
    <property type="entry name" value="CRYPTOCHROME CIRCADIAN CLOCK 5 ISOFORM X1"/>
    <property type="match status" value="1"/>
</dbReference>
<keyword evidence="10" id="KW-1185">Reference proteome</keyword>
<feature type="binding site" evidence="5">
    <location>
        <position position="213"/>
    </location>
    <ligand>
        <name>FAD</name>
        <dbReference type="ChEBI" id="CHEBI:57692"/>
    </ligand>
</feature>
<comment type="cofactor">
    <cofactor evidence="5">
        <name>FAD</name>
        <dbReference type="ChEBI" id="CHEBI:57692"/>
    </cofactor>
    <text evidence="5">Binds 1 FAD per subunit.</text>
</comment>
<feature type="site" description="Electron transfer via tryptophanyl radical" evidence="6">
    <location>
        <position position="363"/>
    </location>
</feature>
<evidence type="ECO:0000256" key="7">
    <source>
        <dbReference type="RuleBase" id="RU004182"/>
    </source>
</evidence>
<evidence type="ECO:0000256" key="4">
    <source>
        <dbReference type="ARBA" id="ARBA00022991"/>
    </source>
</evidence>
<proteinExistence type="inferred from homology"/>
<dbReference type="PROSITE" id="PS51645">
    <property type="entry name" value="PHR_CRY_ALPHA_BETA"/>
    <property type="match status" value="1"/>
</dbReference>
<dbReference type="InterPro" id="IPR006050">
    <property type="entry name" value="DNA_photolyase_N"/>
</dbReference>
<dbReference type="Gene3D" id="1.25.40.80">
    <property type="match status" value="1"/>
</dbReference>
<dbReference type="Gene3D" id="1.10.579.10">
    <property type="entry name" value="DNA Cyclobutane Dipyrimidine Photolyase, subunit A, domain 3"/>
    <property type="match status" value="1"/>
</dbReference>
<dbReference type="GO" id="GO:0006139">
    <property type="term" value="P:nucleobase-containing compound metabolic process"/>
    <property type="evidence" value="ECO:0007669"/>
    <property type="project" value="UniProtKB-ARBA"/>
</dbReference>
<dbReference type="EC" id="4.1.99.3" evidence="9"/>
<dbReference type="InterPro" id="IPR014729">
    <property type="entry name" value="Rossmann-like_a/b/a_fold"/>
</dbReference>
<evidence type="ECO:0000256" key="2">
    <source>
        <dbReference type="ARBA" id="ARBA00022630"/>
    </source>
</evidence>
<keyword evidence="2 5" id="KW-0285">Flavoprotein</keyword>
<dbReference type="PRINTS" id="PR00147">
    <property type="entry name" value="DNAPHOTLYASE"/>
</dbReference>
<reference evidence="9" key="1">
    <citation type="submission" date="2023-08" db="EMBL/GenBank/DDBJ databases">
        <title>Comparative genomics and taxonomic characterization of three novel marine species of genus Marivirga.</title>
        <authorList>
            <person name="Muhammad N."/>
            <person name="Kim S.-G."/>
        </authorList>
    </citation>
    <scope>NUCLEOTIDE SEQUENCE [LARGE SCALE GENOMIC DNA]</scope>
    <source>
        <strain evidence="9">ABR2-2</strain>
    </source>
</reference>
<dbReference type="RefSeq" id="WP_308356255.1">
    <property type="nucleotide sequence ID" value="NZ_CP129970.2"/>
</dbReference>
<keyword evidence="4 7" id="KW-0157">Chromophore</keyword>
<dbReference type="Pfam" id="PF00875">
    <property type="entry name" value="DNA_photolyase"/>
    <property type="match status" value="1"/>
</dbReference>
<feature type="binding site" evidence="5">
    <location>
        <position position="253"/>
    </location>
    <ligand>
        <name>FAD</name>
        <dbReference type="ChEBI" id="CHEBI:57692"/>
    </ligand>
</feature>
<dbReference type="GO" id="GO:0006950">
    <property type="term" value="P:response to stress"/>
    <property type="evidence" value="ECO:0007669"/>
    <property type="project" value="UniProtKB-ARBA"/>
</dbReference>
<evidence type="ECO:0000313" key="9">
    <source>
        <dbReference type="EMBL" id="WMN06425.1"/>
    </source>
</evidence>
<dbReference type="GO" id="GO:0003677">
    <property type="term" value="F:DNA binding"/>
    <property type="evidence" value="ECO:0007669"/>
    <property type="project" value="TreeGrafter"/>
</dbReference>
<dbReference type="AlphaFoldDB" id="A0AA51RCZ7"/>
<name>A0AA51RCZ7_9BACT</name>
<organism evidence="9 10">
    <name type="scientific">Marivirga arenosa</name>
    <dbReference type="NCBI Taxonomy" id="3059076"/>
    <lineage>
        <taxon>Bacteria</taxon>
        <taxon>Pseudomonadati</taxon>
        <taxon>Bacteroidota</taxon>
        <taxon>Cytophagia</taxon>
        <taxon>Cytophagales</taxon>
        <taxon>Marivirgaceae</taxon>
        <taxon>Marivirga</taxon>
    </lineage>
</organism>
<feature type="domain" description="Photolyase/cryptochrome alpha/beta" evidence="8">
    <location>
        <begin position="3"/>
        <end position="133"/>
    </location>
</feature>
<dbReference type="InterPro" id="IPR036155">
    <property type="entry name" value="Crypto/Photolyase_N_sf"/>
</dbReference>
<keyword evidence="9" id="KW-0456">Lyase</keyword>
<evidence type="ECO:0000256" key="6">
    <source>
        <dbReference type="PIRSR" id="PIRSR602081-2"/>
    </source>
</evidence>
<dbReference type="InterPro" id="IPR005101">
    <property type="entry name" value="Cryptochr/Photolyase_FAD-bd"/>
</dbReference>
<dbReference type="SUPFAM" id="SSF52425">
    <property type="entry name" value="Cryptochrome/photolyase, N-terminal domain"/>
    <property type="match status" value="1"/>
</dbReference>
<comment type="cofactor">
    <cofactor evidence="1">
        <name>(6R)-5,10-methylene-5,6,7,8-tetrahydrofolate</name>
        <dbReference type="ChEBI" id="CHEBI:15636"/>
    </cofactor>
</comment>